<protein>
    <submittedName>
        <fullName evidence="1">Uncharacterized protein</fullName>
    </submittedName>
</protein>
<sequence>MASADINTFFTFKGTKEELKAMLDVVKYYFVDCKEQYRHHQPEDGNCSYLDCVSISYVNSNSTKASQDIDEWSENQIETILDESNGTISGRANGPYGVFDFISGIGIPEKLAEAAPGAYFKVTIEKDGSYEEETLKATLKDGIIYFEDYYKEYCECDEDDPYDQLYKLDYFDDFVVKKLPYLTFCDMAKITARKWFNELKYWQFICAANDKFGTEAFSYDKFKRLCKHSKLTEEEFPAFAKILGDLKISETNFYDYIDEKVDELDSAPVDEEKNREKYTSRWKYDIKNHQRMKWKK</sequence>
<gene>
    <name evidence="1" type="ORF">SAMN02745114_00136</name>
</gene>
<proteinExistence type="predicted"/>
<dbReference type="RefSeq" id="WP_078767649.1">
    <property type="nucleotide sequence ID" value="NZ_FUWW01000001.1"/>
</dbReference>
<dbReference type="EMBL" id="FUWW01000001">
    <property type="protein sequence ID" value="SJZ34112.1"/>
    <property type="molecule type" value="Genomic_DNA"/>
</dbReference>
<evidence type="ECO:0000313" key="2">
    <source>
        <dbReference type="Proteomes" id="UP000190657"/>
    </source>
</evidence>
<organism evidence="1 2">
    <name type="scientific">Eubacterium coprostanoligenes</name>
    <dbReference type="NCBI Taxonomy" id="290054"/>
    <lineage>
        <taxon>Bacteria</taxon>
        <taxon>Bacillati</taxon>
        <taxon>Bacillota</taxon>
        <taxon>Clostridia</taxon>
        <taxon>Eubacteriales</taxon>
        <taxon>Eubacteriaceae</taxon>
        <taxon>Eubacterium</taxon>
    </lineage>
</organism>
<dbReference type="Proteomes" id="UP000190657">
    <property type="component" value="Unassembled WGS sequence"/>
</dbReference>
<dbReference type="OrthoDB" id="9803224at2"/>
<keyword evidence="2" id="KW-1185">Reference proteome</keyword>
<dbReference type="STRING" id="290054.SAMN02745114_00136"/>
<name>A0A1T4JV58_9FIRM</name>
<evidence type="ECO:0000313" key="1">
    <source>
        <dbReference type="EMBL" id="SJZ34112.1"/>
    </source>
</evidence>
<dbReference type="AlphaFoldDB" id="A0A1T4JV58"/>
<accession>A0A1T4JV58</accession>
<reference evidence="1 2" key="1">
    <citation type="submission" date="2017-02" db="EMBL/GenBank/DDBJ databases">
        <authorList>
            <person name="Peterson S.W."/>
        </authorList>
    </citation>
    <scope>NUCLEOTIDE SEQUENCE [LARGE SCALE GENOMIC DNA]</scope>
    <source>
        <strain evidence="1 2">ATCC 51222</strain>
    </source>
</reference>